<evidence type="ECO:0000313" key="2">
    <source>
        <dbReference type="Proteomes" id="UP000183015"/>
    </source>
</evidence>
<accession>A0A1H7QGI5</accession>
<dbReference type="InterPro" id="IPR011989">
    <property type="entry name" value="ARM-like"/>
</dbReference>
<proteinExistence type="predicted"/>
<dbReference type="OrthoDB" id="292843at2"/>
<dbReference type="EMBL" id="FOAZ01000009">
    <property type="protein sequence ID" value="SEL46909.1"/>
    <property type="molecule type" value="Genomic_DNA"/>
</dbReference>
<keyword evidence="2" id="KW-1185">Reference proteome</keyword>
<dbReference type="InterPro" id="IPR016024">
    <property type="entry name" value="ARM-type_fold"/>
</dbReference>
<dbReference type="SUPFAM" id="SSF48371">
    <property type="entry name" value="ARM repeat"/>
    <property type="match status" value="1"/>
</dbReference>
<organism evidence="1 2">
    <name type="scientific">Streptacidiphilus jiangxiensis</name>
    <dbReference type="NCBI Taxonomy" id="235985"/>
    <lineage>
        <taxon>Bacteria</taxon>
        <taxon>Bacillati</taxon>
        <taxon>Actinomycetota</taxon>
        <taxon>Actinomycetes</taxon>
        <taxon>Kitasatosporales</taxon>
        <taxon>Streptomycetaceae</taxon>
        <taxon>Streptacidiphilus</taxon>
    </lineage>
</organism>
<gene>
    <name evidence="1" type="ORF">SAMN05414137_1093</name>
</gene>
<dbReference type="AlphaFoldDB" id="A0A1H7QGI5"/>
<sequence>MRPPEEVDRVEWATLSDAMGEAELVPQYLRTVYATYGEPGEASEDALSDLLSCLCCDWRDTKPFPIAVELVPFLAHTALHLPSRREDVLFGLATVAEQTQRPSPLSGPVAAVLREAGAELLPCLADPDVMVRLALLRLLALVGGPVPTAVVDAVRGVRENDDEEEVRATAFGALARLDPDPGRGLAREREALGDPSPSVRLTASLAALRRSGPPYPEDVLAEIASTGAKADEPGHRTHFLGGPGRRRQTIDTLTSDPDAALAVAERWIAGGDLDRRGSSLAESVDHVWRDREAEVVPLLVAAVGQAGKREELYRGIVALGRTAGRLADPGPQVREALMSCTDHADLHVRDAALTSLARFGDERVLSERFALPSSALVPFAGRLDALPQIGAALLHASREVLGNPPEDTGGWPNERSRYLAEQKAVVELVQALAPEPAARLVPELTDLLGHWSVKEAAAQALGGIRMSGNRATAPELIGLLRTLGRATRPDRTGGLRVAAAVAVARLVDRTMPDGVHGLREGGAGARDQALALVGKLVAGEVSHEVRALEQVHRLGAVGLPLLPVLRDRLAANSGKTRLAAAVAYWRISRDPTHPTPVATALVEEALFHVGVTRQSGDIDTALGALELLAEMGEAPEQLRERLDRAVTAPGRFVQPIADRPLGAELDERLRSAGRLLLEE</sequence>
<evidence type="ECO:0000313" key="1">
    <source>
        <dbReference type="EMBL" id="SEL46909.1"/>
    </source>
</evidence>
<dbReference type="eggNOG" id="COG1413">
    <property type="taxonomic scope" value="Bacteria"/>
</dbReference>
<protein>
    <submittedName>
        <fullName evidence="1">HEAT repeat associated with sister chromatid cohesion</fullName>
    </submittedName>
</protein>
<dbReference type="PANTHER" id="PTHR12697">
    <property type="entry name" value="PBS LYASE HEAT-LIKE PROTEIN"/>
    <property type="match status" value="1"/>
</dbReference>
<dbReference type="RefSeq" id="WP_143094414.1">
    <property type="nucleotide sequence ID" value="NZ_BBPN01000063.1"/>
</dbReference>
<dbReference type="PANTHER" id="PTHR12697:SF5">
    <property type="entry name" value="DEOXYHYPUSINE HYDROXYLASE"/>
    <property type="match status" value="1"/>
</dbReference>
<dbReference type="Proteomes" id="UP000183015">
    <property type="component" value="Unassembled WGS sequence"/>
</dbReference>
<reference evidence="2" key="1">
    <citation type="submission" date="2016-10" db="EMBL/GenBank/DDBJ databases">
        <authorList>
            <person name="Varghese N."/>
        </authorList>
    </citation>
    <scope>NUCLEOTIDE SEQUENCE [LARGE SCALE GENOMIC DNA]</scope>
    <source>
        <strain evidence="2">DSM 45096 / BCRC 16803 / CGMCC 4.1857 / CIP 109030 / JCM 12277 / KCTC 19219 / NBRC 100920 / 33214</strain>
    </source>
</reference>
<dbReference type="GO" id="GO:0016491">
    <property type="term" value="F:oxidoreductase activity"/>
    <property type="evidence" value="ECO:0007669"/>
    <property type="project" value="TreeGrafter"/>
</dbReference>
<dbReference type="STRING" id="235985.SAMN05414137_1093"/>
<name>A0A1H7QGI5_STRJI</name>
<dbReference type="Gene3D" id="1.25.10.10">
    <property type="entry name" value="Leucine-rich Repeat Variant"/>
    <property type="match status" value="2"/>
</dbReference>